<keyword evidence="2" id="KW-1185">Reference proteome</keyword>
<name>A0ACB1A7T2_MELEN</name>
<evidence type="ECO:0000313" key="2">
    <source>
        <dbReference type="Proteomes" id="UP001497535"/>
    </source>
</evidence>
<proteinExistence type="predicted"/>
<reference evidence="1" key="1">
    <citation type="submission" date="2023-11" db="EMBL/GenBank/DDBJ databases">
        <authorList>
            <person name="Poullet M."/>
        </authorList>
    </citation>
    <scope>NUCLEOTIDE SEQUENCE</scope>
    <source>
        <strain evidence="1">E1834</strain>
    </source>
</reference>
<accession>A0ACB1A7T2</accession>
<gene>
    <name evidence="1" type="ORF">MENTE1834_LOCUS34765</name>
</gene>
<evidence type="ECO:0000313" key="1">
    <source>
        <dbReference type="EMBL" id="CAK5087223.1"/>
    </source>
</evidence>
<comment type="caution">
    <text evidence="1">The sequence shown here is derived from an EMBL/GenBank/DDBJ whole genome shotgun (WGS) entry which is preliminary data.</text>
</comment>
<organism evidence="1 2">
    <name type="scientific">Meloidogyne enterolobii</name>
    <name type="common">Root-knot nematode worm</name>
    <name type="synonym">Meloidogyne mayaguensis</name>
    <dbReference type="NCBI Taxonomy" id="390850"/>
    <lineage>
        <taxon>Eukaryota</taxon>
        <taxon>Metazoa</taxon>
        <taxon>Ecdysozoa</taxon>
        <taxon>Nematoda</taxon>
        <taxon>Chromadorea</taxon>
        <taxon>Rhabditida</taxon>
        <taxon>Tylenchina</taxon>
        <taxon>Tylenchomorpha</taxon>
        <taxon>Tylenchoidea</taxon>
        <taxon>Meloidogynidae</taxon>
        <taxon>Meloidogyninae</taxon>
        <taxon>Meloidogyne</taxon>
    </lineage>
</organism>
<dbReference type="Proteomes" id="UP001497535">
    <property type="component" value="Unassembled WGS sequence"/>
</dbReference>
<sequence length="271" mass="30865">MLTLFLFFLLLIPLLISSVDRTIDHFETNLDRFAKGPPSHIKPSRIILPANFMEKLINNGGIQLKKQGNFERNFNENTNKLNSNQLNQPTTRILTNPKIPVDKTLLNKNKEKEENAYLSQVNQLIPSIPSINTGEDPRPFLEGERLGQQGKFGGPTNQYKEDWGHKYTQKENREISGQVPNFVSSFGSSQQPSKIEKDINPNLDGSKVFIDNNKNSKNTGLTTGRMSPYLNAPEEITGSRWRSFDEYFNNLNKGNRGRGPNRYVKIDLLNE</sequence>
<dbReference type="EMBL" id="CAVMJV010000064">
    <property type="protein sequence ID" value="CAK5087223.1"/>
    <property type="molecule type" value="Genomic_DNA"/>
</dbReference>
<protein>
    <submittedName>
        <fullName evidence="1">Uncharacterized protein</fullName>
    </submittedName>
</protein>